<evidence type="ECO:0000313" key="1">
    <source>
        <dbReference type="EMBL" id="PLR39174.1"/>
    </source>
</evidence>
<gene>
    <name evidence="1" type="ORF">CYR32_02805</name>
</gene>
<dbReference type="OrthoDB" id="6627694at2"/>
<name>A0A2N5EAQ0_9GAMM</name>
<dbReference type="RefSeq" id="WP_101822367.1">
    <property type="nucleotide sequence ID" value="NZ_PJZH01000002.1"/>
</dbReference>
<keyword evidence="2" id="KW-1185">Reference proteome</keyword>
<evidence type="ECO:0000313" key="2">
    <source>
        <dbReference type="Proteomes" id="UP000234503"/>
    </source>
</evidence>
<dbReference type="Proteomes" id="UP000234503">
    <property type="component" value="Unassembled WGS sequence"/>
</dbReference>
<dbReference type="AlphaFoldDB" id="A0A2N5EAQ0"/>
<sequence length="73" mass="8153">MSHASSRKKVLDQTLPLPHRASHARSCLNHVANRLGTNREALLERVEKETGINLVAPSDEKALLTAFLYFESL</sequence>
<dbReference type="EMBL" id="PJZH01000002">
    <property type="protein sequence ID" value="PLR39174.1"/>
    <property type="molecule type" value="Genomic_DNA"/>
</dbReference>
<accession>A0A2N5EAQ0</accession>
<reference evidence="1 2" key="1">
    <citation type="submission" date="2017-12" db="EMBL/GenBank/DDBJ databases">
        <title>Characterization of six clinical isolates of Enterochimera gen. nov., a novel genus of the Yersiniaciae family and the three species Enterochimera arupensis sp. nov., Enterochimera coloradensis sp. nov, and Enterochimera californica sp. nov.</title>
        <authorList>
            <person name="Rossi A."/>
            <person name="Fisher M."/>
        </authorList>
    </citation>
    <scope>NUCLEOTIDE SEQUENCE [LARGE SCALE GENOMIC DNA]</scope>
    <source>
        <strain evidence="2">2016-Iso4</strain>
    </source>
</reference>
<comment type="caution">
    <text evidence="1">The sequence shown here is derived from an EMBL/GenBank/DDBJ whole genome shotgun (WGS) entry which is preliminary data.</text>
</comment>
<organism evidence="1 2">
    <name type="scientific">Chimaeribacter coloradensis</name>
    <dbReference type="NCBI Taxonomy" id="2060068"/>
    <lineage>
        <taxon>Bacteria</taxon>
        <taxon>Pseudomonadati</taxon>
        <taxon>Pseudomonadota</taxon>
        <taxon>Gammaproteobacteria</taxon>
        <taxon>Enterobacterales</taxon>
        <taxon>Yersiniaceae</taxon>
        <taxon>Chimaeribacter</taxon>
    </lineage>
</organism>
<protein>
    <submittedName>
        <fullName evidence="1">Uncharacterized protein</fullName>
    </submittedName>
</protein>
<proteinExistence type="predicted"/>